<evidence type="ECO:0000256" key="1">
    <source>
        <dbReference type="SAM" id="Phobius"/>
    </source>
</evidence>
<dbReference type="RefSeq" id="WP_142935887.1">
    <property type="nucleotide sequence ID" value="NZ_FXTM01000018.1"/>
</dbReference>
<organism evidence="2 3">
    <name type="scientific">Balnearium lithotrophicum</name>
    <dbReference type="NCBI Taxonomy" id="223788"/>
    <lineage>
        <taxon>Bacteria</taxon>
        <taxon>Pseudomonadati</taxon>
        <taxon>Aquificota</taxon>
        <taxon>Aquificia</taxon>
        <taxon>Desulfurobacteriales</taxon>
        <taxon>Desulfurobacteriaceae</taxon>
        <taxon>Balnearium</taxon>
    </lineage>
</organism>
<evidence type="ECO:0000313" key="2">
    <source>
        <dbReference type="EMBL" id="SMO68072.1"/>
    </source>
</evidence>
<evidence type="ECO:0008006" key="4">
    <source>
        <dbReference type="Google" id="ProtNLM"/>
    </source>
</evidence>
<keyword evidence="1" id="KW-0472">Membrane</keyword>
<keyword evidence="1" id="KW-0812">Transmembrane</keyword>
<evidence type="ECO:0000313" key="3">
    <source>
        <dbReference type="Proteomes" id="UP000317315"/>
    </source>
</evidence>
<proteinExistence type="predicted"/>
<feature type="transmembrane region" description="Helical" evidence="1">
    <location>
        <begin position="21"/>
        <end position="40"/>
    </location>
</feature>
<accession>A0A521D8Y6</accession>
<dbReference type="EMBL" id="FXTM01000018">
    <property type="protein sequence ID" value="SMO68072.1"/>
    <property type="molecule type" value="Genomic_DNA"/>
</dbReference>
<feature type="transmembrane region" description="Helical" evidence="1">
    <location>
        <begin position="60"/>
        <end position="79"/>
    </location>
</feature>
<dbReference type="Proteomes" id="UP000317315">
    <property type="component" value="Unassembled WGS sequence"/>
</dbReference>
<name>A0A521D8Y6_9BACT</name>
<gene>
    <name evidence="2" type="ORF">SAMN06269117_11830</name>
</gene>
<sequence length="141" mass="16520">MKKLLRLLFLSNVKIRLSYPLRMALFFWLIVGFFLISAYYVLTVKYPVNVGAVKIIKDLFLYALLLSFFPFLFTIIYTVNASKDYETVENLAKELARGNLETKMNISYLADRDLVSIYEALEKLRKSLILSKELYLKNKKL</sequence>
<keyword evidence="3" id="KW-1185">Reference proteome</keyword>
<dbReference type="OrthoDB" id="14718at2"/>
<reference evidence="2 3" key="1">
    <citation type="submission" date="2017-05" db="EMBL/GenBank/DDBJ databases">
        <authorList>
            <person name="Varghese N."/>
            <person name="Submissions S."/>
        </authorList>
    </citation>
    <scope>NUCLEOTIDE SEQUENCE [LARGE SCALE GENOMIC DNA]</scope>
    <source>
        <strain evidence="2 3">DSM 16304</strain>
    </source>
</reference>
<keyword evidence="1" id="KW-1133">Transmembrane helix</keyword>
<protein>
    <recommendedName>
        <fullName evidence="4">HAMP domain-containing protein</fullName>
    </recommendedName>
</protein>
<dbReference type="AlphaFoldDB" id="A0A521D8Y6"/>